<dbReference type="Pfam" id="PF13649">
    <property type="entry name" value="Methyltransf_25"/>
    <property type="match status" value="1"/>
</dbReference>
<name>A0A2C5XS89_9HYPO</name>
<evidence type="ECO:0000256" key="2">
    <source>
        <dbReference type="ARBA" id="ARBA00022679"/>
    </source>
</evidence>
<keyword evidence="1" id="KW-0489">Methyltransferase</keyword>
<evidence type="ECO:0000256" key="1">
    <source>
        <dbReference type="ARBA" id="ARBA00022603"/>
    </source>
</evidence>
<keyword evidence="2" id="KW-0808">Transferase</keyword>
<gene>
    <name evidence="4" type="ORF">CDD82_293</name>
</gene>
<organism evidence="4 5">
    <name type="scientific">Ophiocordyceps australis</name>
    <dbReference type="NCBI Taxonomy" id="1399860"/>
    <lineage>
        <taxon>Eukaryota</taxon>
        <taxon>Fungi</taxon>
        <taxon>Dikarya</taxon>
        <taxon>Ascomycota</taxon>
        <taxon>Pezizomycotina</taxon>
        <taxon>Sordariomycetes</taxon>
        <taxon>Hypocreomycetidae</taxon>
        <taxon>Hypocreales</taxon>
        <taxon>Ophiocordycipitaceae</taxon>
        <taxon>Ophiocordyceps</taxon>
    </lineage>
</organism>
<dbReference type="PANTHER" id="PTHR43861:SF1">
    <property type="entry name" value="TRANS-ACONITATE 2-METHYLTRANSFERASE"/>
    <property type="match status" value="1"/>
</dbReference>
<dbReference type="PANTHER" id="PTHR43861">
    <property type="entry name" value="TRANS-ACONITATE 2-METHYLTRANSFERASE-RELATED"/>
    <property type="match status" value="1"/>
</dbReference>
<dbReference type="InterPro" id="IPR029063">
    <property type="entry name" value="SAM-dependent_MTases_sf"/>
</dbReference>
<evidence type="ECO:0000259" key="3">
    <source>
        <dbReference type="Pfam" id="PF13649"/>
    </source>
</evidence>
<dbReference type="SUPFAM" id="SSF53335">
    <property type="entry name" value="S-adenosyl-L-methionine-dependent methyltransferases"/>
    <property type="match status" value="1"/>
</dbReference>
<protein>
    <recommendedName>
        <fullName evidence="3">Methyltransferase domain-containing protein</fullName>
    </recommendedName>
</protein>
<proteinExistence type="predicted"/>
<comment type="caution">
    <text evidence="4">The sequence shown here is derived from an EMBL/GenBank/DDBJ whole genome shotgun (WGS) entry which is preliminary data.</text>
</comment>
<feature type="domain" description="Methyltransferase" evidence="3">
    <location>
        <begin position="44"/>
        <end position="99"/>
    </location>
</feature>
<accession>A0A2C5XS89</accession>
<dbReference type="GO" id="GO:0008168">
    <property type="term" value="F:methyltransferase activity"/>
    <property type="evidence" value="ECO:0007669"/>
    <property type="project" value="UniProtKB-KW"/>
</dbReference>
<dbReference type="GO" id="GO:0032259">
    <property type="term" value="P:methylation"/>
    <property type="evidence" value="ECO:0007669"/>
    <property type="project" value="UniProtKB-KW"/>
</dbReference>
<reference evidence="4 5" key="1">
    <citation type="submission" date="2017-06" db="EMBL/GenBank/DDBJ databases">
        <title>Ant-infecting Ophiocordyceps genomes reveal a high diversity of potential behavioral manipulation genes and a possible major role for enterotoxins.</title>
        <authorList>
            <person name="De Bekker C."/>
            <person name="Evans H.C."/>
            <person name="Brachmann A."/>
            <person name="Hughes D.P."/>
        </authorList>
    </citation>
    <scope>NUCLEOTIDE SEQUENCE [LARGE SCALE GENOMIC DNA]</scope>
    <source>
        <strain evidence="4 5">1348a</strain>
    </source>
</reference>
<dbReference type="InterPro" id="IPR041698">
    <property type="entry name" value="Methyltransf_25"/>
</dbReference>
<sequence>MAETPEYDAIGSAYNVIETLPHRSMEFYNVDMAIKPFLRPGMHVLDMACGTGTYTGRLLSLGASSVTGVDISKVMLENAKTRLSTCLDAGKVRLFRGDGGVPQSWAPNGTTNYFNLAFGGWFLNYASSRTELTLFFKTIASNLDSCGVFVGIVFSPVDNDDEMRRRKMDYKCEPICRLYPRYTCMAPVPSGDGWKVDVKLSESVGFSTWHLYRHIYEEAARDGGMLGAFEWRHEKLLNLDQWAKHFGLSLDEVKLRQQVPHIGVVVVRKNGNGKEADAASKI</sequence>
<dbReference type="Gene3D" id="3.40.50.150">
    <property type="entry name" value="Vaccinia Virus protein VP39"/>
    <property type="match status" value="1"/>
</dbReference>
<dbReference type="OrthoDB" id="3647at2759"/>
<evidence type="ECO:0000313" key="5">
    <source>
        <dbReference type="Proteomes" id="UP000224854"/>
    </source>
</evidence>
<dbReference type="AlphaFoldDB" id="A0A2C5XS89"/>
<dbReference type="Proteomes" id="UP000224854">
    <property type="component" value="Unassembled WGS sequence"/>
</dbReference>
<evidence type="ECO:0000313" key="4">
    <source>
        <dbReference type="EMBL" id="PHH68768.1"/>
    </source>
</evidence>
<dbReference type="EMBL" id="NJEU01001062">
    <property type="protein sequence ID" value="PHH68768.1"/>
    <property type="molecule type" value="Genomic_DNA"/>
</dbReference>
<keyword evidence="5" id="KW-1185">Reference proteome</keyword>
<dbReference type="CDD" id="cd02440">
    <property type="entry name" value="AdoMet_MTases"/>
    <property type="match status" value="1"/>
</dbReference>